<comment type="caution">
    <text evidence="8">The sequence shown here is derived from an EMBL/GenBank/DDBJ whole genome shotgun (WGS) entry which is preliminary data.</text>
</comment>
<keyword evidence="2" id="KW-0808">Transferase</keyword>
<dbReference type="Gene3D" id="1.10.510.10">
    <property type="entry name" value="Transferase(Phosphotransferase) domain 1"/>
    <property type="match status" value="1"/>
</dbReference>
<evidence type="ECO:0000256" key="5">
    <source>
        <dbReference type="ARBA" id="ARBA00022840"/>
    </source>
</evidence>
<keyword evidence="9" id="KW-1185">Reference proteome</keyword>
<evidence type="ECO:0000256" key="1">
    <source>
        <dbReference type="ARBA" id="ARBA00012513"/>
    </source>
</evidence>
<keyword evidence="6" id="KW-0472">Membrane</keyword>
<evidence type="ECO:0000256" key="2">
    <source>
        <dbReference type="ARBA" id="ARBA00022679"/>
    </source>
</evidence>
<evidence type="ECO:0000256" key="6">
    <source>
        <dbReference type="SAM" id="Phobius"/>
    </source>
</evidence>
<protein>
    <recommendedName>
        <fullName evidence="1">non-specific serine/threonine protein kinase</fullName>
        <ecNumber evidence="1">2.7.11.1</ecNumber>
    </recommendedName>
</protein>
<evidence type="ECO:0000256" key="4">
    <source>
        <dbReference type="ARBA" id="ARBA00022777"/>
    </source>
</evidence>
<accession>A0A853C747</accession>
<proteinExistence type="predicted"/>
<dbReference type="RefSeq" id="WP_179714640.1">
    <property type="nucleotide sequence ID" value="NZ_JACBZT010000001.1"/>
</dbReference>
<evidence type="ECO:0000259" key="7">
    <source>
        <dbReference type="PROSITE" id="PS50011"/>
    </source>
</evidence>
<dbReference type="InterPro" id="IPR000719">
    <property type="entry name" value="Prot_kinase_dom"/>
</dbReference>
<keyword evidence="6" id="KW-0812">Transmembrane</keyword>
<dbReference type="EMBL" id="JACBZT010000001">
    <property type="protein sequence ID" value="NYJ03850.1"/>
    <property type="molecule type" value="Genomic_DNA"/>
</dbReference>
<keyword evidence="4 8" id="KW-0418">Kinase</keyword>
<organism evidence="8 9">
    <name type="scientific">Petropleomorpha daqingensis</name>
    <dbReference type="NCBI Taxonomy" id="2026353"/>
    <lineage>
        <taxon>Bacteria</taxon>
        <taxon>Bacillati</taxon>
        <taxon>Actinomycetota</taxon>
        <taxon>Actinomycetes</taxon>
        <taxon>Geodermatophilales</taxon>
        <taxon>Geodermatophilaceae</taxon>
        <taxon>Petropleomorpha</taxon>
    </lineage>
</organism>
<dbReference type="InterPro" id="IPR008271">
    <property type="entry name" value="Ser/Thr_kinase_AS"/>
</dbReference>
<dbReference type="PROSITE" id="PS00108">
    <property type="entry name" value="PROTEIN_KINASE_ST"/>
    <property type="match status" value="1"/>
</dbReference>
<keyword evidence="3" id="KW-0547">Nucleotide-binding</keyword>
<gene>
    <name evidence="8" type="ORF">GGQ55_000128</name>
</gene>
<dbReference type="EC" id="2.7.11.1" evidence="1"/>
<dbReference type="InterPro" id="IPR050660">
    <property type="entry name" value="NEK_Ser/Thr_kinase"/>
</dbReference>
<dbReference type="AlphaFoldDB" id="A0A853C747"/>
<dbReference type="InterPro" id="IPR011009">
    <property type="entry name" value="Kinase-like_dom_sf"/>
</dbReference>
<evidence type="ECO:0000313" key="9">
    <source>
        <dbReference type="Proteomes" id="UP000541969"/>
    </source>
</evidence>
<keyword evidence="6" id="KW-1133">Transmembrane helix</keyword>
<dbReference type="GO" id="GO:0004674">
    <property type="term" value="F:protein serine/threonine kinase activity"/>
    <property type="evidence" value="ECO:0007669"/>
    <property type="project" value="UniProtKB-KW"/>
</dbReference>
<dbReference type="PROSITE" id="PS50011">
    <property type="entry name" value="PROTEIN_KINASE_DOM"/>
    <property type="match status" value="1"/>
</dbReference>
<dbReference type="PANTHER" id="PTHR43671">
    <property type="entry name" value="SERINE/THREONINE-PROTEIN KINASE NEK"/>
    <property type="match status" value="1"/>
</dbReference>
<name>A0A853C747_9ACTN</name>
<keyword evidence="8" id="KW-0723">Serine/threonine-protein kinase</keyword>
<evidence type="ECO:0000313" key="8">
    <source>
        <dbReference type="EMBL" id="NYJ03850.1"/>
    </source>
</evidence>
<dbReference type="CDD" id="cd14014">
    <property type="entry name" value="STKc_PknB_like"/>
    <property type="match status" value="1"/>
</dbReference>
<sequence>MVVATATPYRRPPGGEREARVVDEETPSAEGLTTVVGTRRVHPMEPGDPVAIGPYTVLCRLPRGGQGADVFVAKSDDESAQLVVIKCLPADAGELTRRRFAREVENAARIVSPRVARIVGQDLEAKSPYYVQEYVQGLPLDEWLAQRERVGLNAEELRRIAIGLLRALRDVHAAKVVHRDVKPSNIIINDKGLWLVDFGISRYLGTEHPDGTVTSAINGFGSKLFASPEQLQGLPLTEASDVYSWGMVIAYAAGAKHPVDPDDELSPADYWIELKAGRIDLAPVPHNLLDSVTRALRFNPERRPSLSELARDVEQSTRWLGQTSEIPSPRTALGDFRSLDAVLDVVRYQLARVERAVADTQTGYAAAIGVAVVLGVITGLVLAVLFHVIFG</sequence>
<feature type="transmembrane region" description="Helical" evidence="6">
    <location>
        <begin position="364"/>
        <end position="390"/>
    </location>
</feature>
<dbReference type="Pfam" id="PF00069">
    <property type="entry name" value="Pkinase"/>
    <property type="match status" value="1"/>
</dbReference>
<dbReference type="SMART" id="SM00220">
    <property type="entry name" value="S_TKc"/>
    <property type="match status" value="1"/>
</dbReference>
<dbReference type="Gene3D" id="3.30.200.20">
    <property type="entry name" value="Phosphorylase Kinase, domain 1"/>
    <property type="match status" value="1"/>
</dbReference>
<reference evidence="8 9" key="1">
    <citation type="submission" date="2020-07" db="EMBL/GenBank/DDBJ databases">
        <title>Sequencing the genomes of 1000 actinobacteria strains.</title>
        <authorList>
            <person name="Klenk H.-P."/>
        </authorList>
    </citation>
    <scope>NUCLEOTIDE SEQUENCE [LARGE SCALE GENOMIC DNA]</scope>
    <source>
        <strain evidence="8 9">DSM 104001</strain>
    </source>
</reference>
<dbReference type="PANTHER" id="PTHR43671:SF13">
    <property type="entry name" value="SERINE_THREONINE-PROTEIN KINASE NEK2"/>
    <property type="match status" value="1"/>
</dbReference>
<feature type="domain" description="Protein kinase" evidence="7">
    <location>
        <begin position="55"/>
        <end position="320"/>
    </location>
</feature>
<dbReference type="Proteomes" id="UP000541969">
    <property type="component" value="Unassembled WGS sequence"/>
</dbReference>
<dbReference type="GO" id="GO:0005524">
    <property type="term" value="F:ATP binding"/>
    <property type="evidence" value="ECO:0007669"/>
    <property type="project" value="UniProtKB-KW"/>
</dbReference>
<keyword evidence="5" id="KW-0067">ATP-binding</keyword>
<evidence type="ECO:0000256" key="3">
    <source>
        <dbReference type="ARBA" id="ARBA00022741"/>
    </source>
</evidence>
<dbReference type="SUPFAM" id="SSF56112">
    <property type="entry name" value="Protein kinase-like (PK-like)"/>
    <property type="match status" value="1"/>
</dbReference>